<dbReference type="OMA" id="GHINPPI"/>
<dbReference type="HOGENOM" id="CLU_009579_3_3_1"/>
<name>A7SYI7_NEMVE</name>
<dbReference type="PROSITE" id="PS00237">
    <property type="entry name" value="G_PROTEIN_RECEP_F1_1"/>
    <property type="match status" value="1"/>
</dbReference>
<dbReference type="Gene3D" id="1.20.1070.10">
    <property type="entry name" value="Rhodopsin 7-helix transmembrane proteins"/>
    <property type="match status" value="1"/>
</dbReference>
<comment type="similarity">
    <text evidence="9">Belongs to the G-protein coupled receptor 1 family.</text>
</comment>
<dbReference type="Proteomes" id="UP000001593">
    <property type="component" value="Unassembled WGS sequence"/>
</dbReference>
<dbReference type="EMBL" id="DS469924">
    <property type="protein sequence ID" value="EDO31232.1"/>
    <property type="molecule type" value="Genomic_DNA"/>
</dbReference>
<dbReference type="STRING" id="45351.A7SYI7"/>
<dbReference type="GO" id="GO:0007186">
    <property type="term" value="P:G protein-coupled receptor signaling pathway"/>
    <property type="evidence" value="ECO:0000318"/>
    <property type="project" value="GO_Central"/>
</dbReference>
<dbReference type="GO" id="GO:0004930">
    <property type="term" value="F:G protein-coupled receptor activity"/>
    <property type="evidence" value="ECO:0007669"/>
    <property type="project" value="UniProtKB-KW"/>
</dbReference>
<dbReference type="InterPro" id="IPR000276">
    <property type="entry name" value="GPCR_Rhodpsn"/>
</dbReference>
<evidence type="ECO:0000256" key="4">
    <source>
        <dbReference type="ARBA" id="ARBA00022989"/>
    </source>
</evidence>
<evidence type="ECO:0000256" key="1">
    <source>
        <dbReference type="ARBA" id="ARBA00004651"/>
    </source>
</evidence>
<keyword evidence="8 9" id="KW-0807">Transducer</keyword>
<keyword evidence="5 9" id="KW-0297">G-protein coupled receptor</keyword>
<dbReference type="InParanoid" id="A7SYI7"/>
<feature type="transmembrane region" description="Helical" evidence="10">
    <location>
        <begin position="103"/>
        <end position="121"/>
    </location>
</feature>
<dbReference type="CDD" id="cd00637">
    <property type="entry name" value="7tm_classA_rhodopsin-like"/>
    <property type="match status" value="1"/>
</dbReference>
<feature type="domain" description="G-protein coupled receptors family 1 profile" evidence="11">
    <location>
        <begin position="42"/>
        <end position="294"/>
    </location>
</feature>
<dbReference type="PANTHER" id="PTHR24228">
    <property type="entry name" value="B2 BRADYKININ RECEPTOR/ANGIOTENSIN II RECEPTOR"/>
    <property type="match status" value="1"/>
</dbReference>
<evidence type="ECO:0000256" key="9">
    <source>
        <dbReference type="RuleBase" id="RU000688"/>
    </source>
</evidence>
<proteinExistence type="inferred from homology"/>
<dbReference type="KEGG" id="nve:5502112"/>
<dbReference type="FunFam" id="1.20.1070.10:FF:000392">
    <property type="entry name" value="Predicted protein"/>
    <property type="match status" value="1"/>
</dbReference>
<evidence type="ECO:0000256" key="8">
    <source>
        <dbReference type="ARBA" id="ARBA00023224"/>
    </source>
</evidence>
<keyword evidence="7 9" id="KW-0675">Receptor</keyword>
<evidence type="ECO:0000313" key="12">
    <source>
        <dbReference type="EMBL" id="EDO31232.1"/>
    </source>
</evidence>
<dbReference type="PANTHER" id="PTHR24228:SF59">
    <property type="entry name" value="NEUROPEPTIDE RECEPTOR 15"/>
    <property type="match status" value="1"/>
</dbReference>
<evidence type="ECO:0000259" key="11">
    <source>
        <dbReference type="PROSITE" id="PS50262"/>
    </source>
</evidence>
<protein>
    <recommendedName>
        <fullName evidence="11">G-protein coupled receptors family 1 profile domain-containing protein</fullName>
    </recommendedName>
</protein>
<reference evidence="12 13" key="1">
    <citation type="journal article" date="2007" name="Science">
        <title>Sea anemone genome reveals ancestral eumetazoan gene repertoire and genomic organization.</title>
        <authorList>
            <person name="Putnam N.H."/>
            <person name="Srivastava M."/>
            <person name="Hellsten U."/>
            <person name="Dirks B."/>
            <person name="Chapman J."/>
            <person name="Salamov A."/>
            <person name="Terry A."/>
            <person name="Shapiro H."/>
            <person name="Lindquist E."/>
            <person name="Kapitonov V.V."/>
            <person name="Jurka J."/>
            <person name="Genikhovich G."/>
            <person name="Grigoriev I.V."/>
            <person name="Lucas S.M."/>
            <person name="Steele R.E."/>
            <person name="Finnerty J.R."/>
            <person name="Technau U."/>
            <person name="Martindale M.Q."/>
            <person name="Rokhsar D.S."/>
        </authorList>
    </citation>
    <scope>NUCLEOTIDE SEQUENCE [LARGE SCALE GENOMIC DNA]</scope>
    <source>
        <strain evidence="13">CH2 X CH6</strain>
    </source>
</reference>
<dbReference type="PROSITE" id="PS50262">
    <property type="entry name" value="G_PROTEIN_RECEP_F1_2"/>
    <property type="match status" value="1"/>
</dbReference>
<keyword evidence="13" id="KW-1185">Reference proteome</keyword>
<evidence type="ECO:0000256" key="10">
    <source>
        <dbReference type="SAM" id="Phobius"/>
    </source>
</evidence>
<evidence type="ECO:0000256" key="2">
    <source>
        <dbReference type="ARBA" id="ARBA00022475"/>
    </source>
</evidence>
<dbReference type="InterPro" id="IPR017452">
    <property type="entry name" value="GPCR_Rhodpsn_7TM"/>
</dbReference>
<dbReference type="Pfam" id="PF00001">
    <property type="entry name" value="7tm_1"/>
    <property type="match status" value="1"/>
</dbReference>
<organism evidence="12 13">
    <name type="scientific">Nematostella vectensis</name>
    <name type="common">Starlet sea anemone</name>
    <dbReference type="NCBI Taxonomy" id="45351"/>
    <lineage>
        <taxon>Eukaryota</taxon>
        <taxon>Metazoa</taxon>
        <taxon>Cnidaria</taxon>
        <taxon>Anthozoa</taxon>
        <taxon>Hexacorallia</taxon>
        <taxon>Actiniaria</taxon>
        <taxon>Edwardsiidae</taxon>
        <taxon>Nematostella</taxon>
    </lineage>
</organism>
<feature type="transmembrane region" description="Helical" evidence="10">
    <location>
        <begin position="242"/>
        <end position="264"/>
    </location>
</feature>
<evidence type="ECO:0000313" key="13">
    <source>
        <dbReference type="Proteomes" id="UP000001593"/>
    </source>
</evidence>
<comment type="subcellular location">
    <subcellularLocation>
        <location evidence="1">Cell membrane</location>
        <topology evidence="1">Multi-pass membrane protein</topology>
    </subcellularLocation>
</comment>
<keyword evidence="3 9" id="KW-0812">Transmembrane</keyword>
<dbReference type="AlphaFoldDB" id="A7SYI7"/>
<dbReference type="PhylomeDB" id="A7SYI7"/>
<dbReference type="PRINTS" id="PR00237">
    <property type="entry name" value="GPCRRHODOPSN"/>
</dbReference>
<feature type="transmembrane region" description="Helical" evidence="10">
    <location>
        <begin position="25"/>
        <end position="47"/>
    </location>
</feature>
<accession>A7SYI7</accession>
<dbReference type="GO" id="GO:0005886">
    <property type="term" value="C:plasma membrane"/>
    <property type="evidence" value="ECO:0007669"/>
    <property type="project" value="UniProtKB-SubCell"/>
</dbReference>
<feature type="transmembrane region" description="Helical" evidence="10">
    <location>
        <begin position="276"/>
        <end position="297"/>
    </location>
</feature>
<dbReference type="eggNOG" id="KOG3656">
    <property type="taxonomic scope" value="Eukaryota"/>
</dbReference>
<sequence length="355" mass="39836">MIMSSSDERFNALQENSLSRGTARVVIETLVVIILCLVGLIGNILVLRIVKNKRSEGKMIYLFIGALAVTDLSLLATHPFLAFPVAVVGKWPFSDFFCQFKGFFFSCLVSASLLLMTLTAINRYFQVVRTSYYRWLFTPSRTKILICAALVLACIVPVPYLASGEKYVFVPGKNYCFQKPNLKVASLCVYLNCSCSMLVLTVCYIKIFKAIRNHQARVTAIQQNTNSISGPSVQDIKVTRTLFLTVMGFICCWTPIIVIDIIDMTRGLFSLPRELYFLYSVLGALSSVINPFIYGVMNPMFREEYKKILRMPCAGRNAEVGHINPPIRSAAPGRNIEALHDVETTQRAPFRTTEV</sequence>
<keyword evidence="2" id="KW-1003">Cell membrane</keyword>
<evidence type="ECO:0000256" key="6">
    <source>
        <dbReference type="ARBA" id="ARBA00023136"/>
    </source>
</evidence>
<evidence type="ECO:0000256" key="3">
    <source>
        <dbReference type="ARBA" id="ARBA00022692"/>
    </source>
</evidence>
<keyword evidence="6 10" id="KW-0472">Membrane</keyword>
<keyword evidence="4 10" id="KW-1133">Transmembrane helix</keyword>
<feature type="transmembrane region" description="Helical" evidence="10">
    <location>
        <begin position="182"/>
        <end position="205"/>
    </location>
</feature>
<dbReference type="FunCoup" id="A7SYI7">
    <property type="interactions" value="145"/>
</dbReference>
<feature type="transmembrane region" description="Helical" evidence="10">
    <location>
        <begin position="59"/>
        <end position="83"/>
    </location>
</feature>
<gene>
    <name evidence="12" type="ORF">NEMVEDRAFT_v1g219529</name>
</gene>
<feature type="transmembrane region" description="Helical" evidence="10">
    <location>
        <begin position="142"/>
        <end position="162"/>
    </location>
</feature>
<dbReference type="SUPFAM" id="SSF81321">
    <property type="entry name" value="Family A G protein-coupled receptor-like"/>
    <property type="match status" value="1"/>
</dbReference>
<evidence type="ECO:0000256" key="7">
    <source>
        <dbReference type="ARBA" id="ARBA00023170"/>
    </source>
</evidence>
<evidence type="ECO:0000256" key="5">
    <source>
        <dbReference type="ARBA" id="ARBA00023040"/>
    </source>
</evidence>